<dbReference type="EMBL" id="WSFT01000021">
    <property type="protein sequence ID" value="MBS4537743.1"/>
    <property type="molecule type" value="Genomic_DNA"/>
</dbReference>
<keyword evidence="5" id="KW-0808">Transferase</keyword>
<evidence type="ECO:0000256" key="3">
    <source>
        <dbReference type="ARBA" id="ARBA00012438"/>
    </source>
</evidence>
<dbReference type="CDD" id="cd00082">
    <property type="entry name" value="HisKA"/>
    <property type="match status" value="1"/>
</dbReference>
<dbReference type="Pfam" id="PF00512">
    <property type="entry name" value="HisKA"/>
    <property type="match status" value="1"/>
</dbReference>
<dbReference type="Gene3D" id="3.30.450.40">
    <property type="match status" value="1"/>
</dbReference>
<dbReference type="SUPFAM" id="SSF47384">
    <property type="entry name" value="Homodimeric domain of signal transducing histidine kinase"/>
    <property type="match status" value="1"/>
</dbReference>
<evidence type="ECO:0000313" key="10">
    <source>
        <dbReference type="Proteomes" id="UP000724672"/>
    </source>
</evidence>
<dbReference type="FunFam" id="3.30.565.10:FF:000006">
    <property type="entry name" value="Sensor histidine kinase WalK"/>
    <property type="match status" value="1"/>
</dbReference>
<dbReference type="Proteomes" id="UP000724672">
    <property type="component" value="Unassembled WGS sequence"/>
</dbReference>
<dbReference type="Pfam" id="PF02518">
    <property type="entry name" value="HATPase_c"/>
    <property type="match status" value="1"/>
</dbReference>
<dbReference type="SMART" id="SM00388">
    <property type="entry name" value="HisKA"/>
    <property type="match status" value="1"/>
</dbReference>
<dbReference type="InterPro" id="IPR029016">
    <property type="entry name" value="GAF-like_dom_sf"/>
</dbReference>
<keyword evidence="4" id="KW-0597">Phosphoprotein</keyword>
<gene>
    <name evidence="9" type="ORF">GOQ27_04675</name>
</gene>
<dbReference type="InterPro" id="IPR003661">
    <property type="entry name" value="HisK_dim/P_dom"/>
</dbReference>
<evidence type="ECO:0000256" key="6">
    <source>
        <dbReference type="ARBA" id="ARBA00022777"/>
    </source>
</evidence>
<evidence type="ECO:0000313" key="9">
    <source>
        <dbReference type="EMBL" id="MBS4537743.1"/>
    </source>
</evidence>
<reference evidence="9" key="1">
    <citation type="submission" date="2019-12" db="EMBL/GenBank/DDBJ databases">
        <title>Clostridiaceae gen. nov. sp. nov., isolated from sediment in Xinjiang, China.</title>
        <authorList>
            <person name="Zhang R."/>
        </authorList>
    </citation>
    <scope>NUCLEOTIDE SEQUENCE</scope>
    <source>
        <strain evidence="9">D2Q-11</strain>
    </source>
</reference>
<comment type="caution">
    <text evidence="9">The sequence shown here is derived from an EMBL/GenBank/DDBJ whole genome shotgun (WGS) entry which is preliminary data.</text>
</comment>
<comment type="subcellular location">
    <subcellularLocation>
        <location evidence="2">Membrane</location>
    </subcellularLocation>
</comment>
<dbReference type="GO" id="GO:0016020">
    <property type="term" value="C:membrane"/>
    <property type="evidence" value="ECO:0007669"/>
    <property type="project" value="UniProtKB-SubCell"/>
</dbReference>
<dbReference type="Gene3D" id="1.10.287.130">
    <property type="match status" value="1"/>
</dbReference>
<dbReference type="SUPFAM" id="SSF55781">
    <property type="entry name" value="GAF domain-like"/>
    <property type="match status" value="1"/>
</dbReference>
<dbReference type="InterPro" id="IPR005467">
    <property type="entry name" value="His_kinase_dom"/>
</dbReference>
<dbReference type="InterPro" id="IPR036890">
    <property type="entry name" value="HATPase_C_sf"/>
</dbReference>
<dbReference type="InterPro" id="IPR050736">
    <property type="entry name" value="Sensor_HK_Regulatory"/>
</dbReference>
<dbReference type="GO" id="GO:0000155">
    <property type="term" value="F:phosphorelay sensor kinase activity"/>
    <property type="evidence" value="ECO:0007669"/>
    <property type="project" value="InterPro"/>
</dbReference>
<evidence type="ECO:0000256" key="5">
    <source>
        <dbReference type="ARBA" id="ARBA00022679"/>
    </source>
</evidence>
<dbReference type="InterPro" id="IPR036097">
    <property type="entry name" value="HisK_dim/P_sf"/>
</dbReference>
<evidence type="ECO:0000256" key="7">
    <source>
        <dbReference type="ARBA" id="ARBA00023012"/>
    </source>
</evidence>
<dbReference type="SUPFAM" id="SSF55874">
    <property type="entry name" value="ATPase domain of HSP90 chaperone/DNA topoisomerase II/histidine kinase"/>
    <property type="match status" value="1"/>
</dbReference>
<comment type="catalytic activity">
    <reaction evidence="1">
        <text>ATP + protein L-histidine = ADP + protein N-phospho-L-histidine.</text>
        <dbReference type="EC" id="2.7.13.3"/>
    </reaction>
</comment>
<keyword evidence="7" id="KW-0902">Two-component regulatory system</keyword>
<evidence type="ECO:0000256" key="1">
    <source>
        <dbReference type="ARBA" id="ARBA00000085"/>
    </source>
</evidence>
<dbReference type="PANTHER" id="PTHR43711:SF26">
    <property type="entry name" value="SENSOR HISTIDINE KINASE RCSC"/>
    <property type="match status" value="1"/>
</dbReference>
<dbReference type="CDD" id="cd00075">
    <property type="entry name" value="HATPase"/>
    <property type="match status" value="1"/>
</dbReference>
<keyword evidence="10" id="KW-1185">Reference proteome</keyword>
<accession>A0A942Z7Y7</accession>
<dbReference type="PRINTS" id="PR00344">
    <property type="entry name" value="BCTRLSENSOR"/>
</dbReference>
<dbReference type="Gene3D" id="3.30.565.10">
    <property type="entry name" value="Histidine kinase-like ATPase, C-terminal domain"/>
    <property type="match status" value="1"/>
</dbReference>
<protein>
    <recommendedName>
        <fullName evidence="3">histidine kinase</fullName>
        <ecNumber evidence="3">2.7.13.3</ecNumber>
    </recommendedName>
</protein>
<evidence type="ECO:0000259" key="8">
    <source>
        <dbReference type="PROSITE" id="PS50109"/>
    </source>
</evidence>
<dbReference type="InterPro" id="IPR004358">
    <property type="entry name" value="Sig_transdc_His_kin-like_C"/>
</dbReference>
<dbReference type="EC" id="2.7.13.3" evidence="3"/>
<proteinExistence type="predicted"/>
<dbReference type="PANTHER" id="PTHR43711">
    <property type="entry name" value="TWO-COMPONENT HISTIDINE KINASE"/>
    <property type="match status" value="1"/>
</dbReference>
<keyword evidence="6 9" id="KW-0418">Kinase</keyword>
<feature type="domain" description="Histidine kinase" evidence="8">
    <location>
        <begin position="182"/>
        <end position="395"/>
    </location>
</feature>
<dbReference type="InterPro" id="IPR003594">
    <property type="entry name" value="HATPase_dom"/>
</dbReference>
<dbReference type="SMART" id="SM00387">
    <property type="entry name" value="HATPase_c"/>
    <property type="match status" value="1"/>
</dbReference>
<name>A0A942Z7Y7_9FIRM</name>
<organism evidence="9 10">
    <name type="scientific">Anaeromonas frigoriresistens</name>
    <dbReference type="NCBI Taxonomy" id="2683708"/>
    <lineage>
        <taxon>Bacteria</taxon>
        <taxon>Bacillati</taxon>
        <taxon>Bacillota</taxon>
        <taxon>Tissierellia</taxon>
        <taxon>Tissierellales</taxon>
        <taxon>Thermohalobacteraceae</taxon>
        <taxon>Anaeromonas</taxon>
    </lineage>
</organism>
<dbReference type="RefSeq" id="WP_203365672.1">
    <property type="nucleotide sequence ID" value="NZ_WSFT01000021.1"/>
</dbReference>
<evidence type="ECO:0000256" key="2">
    <source>
        <dbReference type="ARBA" id="ARBA00004370"/>
    </source>
</evidence>
<evidence type="ECO:0000256" key="4">
    <source>
        <dbReference type="ARBA" id="ARBA00022553"/>
    </source>
</evidence>
<dbReference type="PROSITE" id="PS50109">
    <property type="entry name" value="HIS_KIN"/>
    <property type="match status" value="1"/>
</dbReference>
<sequence length="430" mass="49336">MVEICRNRDKFGVVLSEIIKKSNEISDIEGFLDFVLDILLVNFEIDGGTIYLFEDFSEDDIIISKNIDENVIKSLPYSFNDEDIIVKEDFDVYEVVSSLEYEDLSITRIPIISKSNIIGFILLKWEQTFFVDTMKREVLDTIGQSIGIAIDKVKLEEKLKKDKILLKESQDYNKKISEYFANLSHELRTPLNILINVFPLIEKEVQSKKFIRIAKQNSYRLLRLINNIIDISKMEANFFDIDLGNYNIVEIVEDITQSIAEYVKIKNIEIVFDTDIEEKIIACDPYMIERVILNLLSNSIKNIHDDGEVYVSVKDKGDTIDLSVKDNGGGIPEDKLEKIFDRFTQIDHSSLKDIQSSGIGLSLVKSIVELHNGNILVNSKVGKGTEFIINIPVHTISKNNDENKKVDIEDQRIERITVELSDIYGIDYNN</sequence>
<dbReference type="AlphaFoldDB" id="A0A942Z7Y7"/>